<accession>A0A1A0LW97</accession>
<feature type="chain" id="PRO_5038566213" evidence="1">
    <location>
        <begin position="25"/>
        <end position="162"/>
    </location>
</feature>
<organism evidence="3 4">
    <name type="scientific">Mycolicibacterium mucogenicum</name>
    <name type="common">Mycobacterium mucogenicum</name>
    <dbReference type="NCBI Taxonomy" id="56689"/>
    <lineage>
        <taxon>Bacteria</taxon>
        <taxon>Bacillati</taxon>
        <taxon>Actinomycetota</taxon>
        <taxon>Actinomycetes</taxon>
        <taxon>Mycobacteriales</taxon>
        <taxon>Mycobacteriaceae</taxon>
        <taxon>Mycolicibacterium</taxon>
    </lineage>
</organism>
<dbReference type="GO" id="GO:0008233">
    <property type="term" value="F:peptidase activity"/>
    <property type="evidence" value="ECO:0007669"/>
    <property type="project" value="InterPro"/>
</dbReference>
<feature type="signal peptide" evidence="1">
    <location>
        <begin position="1"/>
        <end position="24"/>
    </location>
</feature>
<evidence type="ECO:0000256" key="1">
    <source>
        <dbReference type="SAM" id="SignalP"/>
    </source>
</evidence>
<proteinExistence type="predicted"/>
<evidence type="ECO:0000313" key="4">
    <source>
        <dbReference type="Proteomes" id="UP000093962"/>
    </source>
</evidence>
<dbReference type="AlphaFoldDB" id="A0A1A0LW97"/>
<evidence type="ECO:0000259" key="2">
    <source>
        <dbReference type="Pfam" id="PF02557"/>
    </source>
</evidence>
<dbReference type="EMBL" id="LZSF01000283">
    <property type="protein sequence ID" value="OBA77111.1"/>
    <property type="molecule type" value="Genomic_DNA"/>
</dbReference>
<evidence type="ECO:0000313" key="3">
    <source>
        <dbReference type="EMBL" id="OBA77111.1"/>
    </source>
</evidence>
<sequence>MPMRIVGIALALAGAVTFLGPVAAASADAASPFDVSDPTVGRLDPALLAAVQQAATASAAEGIPMTITSGWRTPEFQQQLLDDAIQTYGSYSAARQYVQTPQQSKHVSGQAVDIGGNSADTWLIANGARFGLCRIYANELWHFELATDAHGNCPPLLPNAAT</sequence>
<dbReference type="InterPro" id="IPR009045">
    <property type="entry name" value="Zn_M74/Hedgehog-like"/>
</dbReference>
<protein>
    <submittedName>
        <fullName evidence="3">Peptidase</fullName>
    </submittedName>
</protein>
<name>A0A1A0LW97_MYCMU</name>
<keyword evidence="1" id="KW-0732">Signal</keyword>
<dbReference type="CDD" id="cd14846">
    <property type="entry name" value="Peptidase_M15_like"/>
    <property type="match status" value="1"/>
</dbReference>
<reference evidence="3 4" key="1">
    <citation type="submission" date="2016-06" db="EMBL/GenBank/DDBJ databases">
        <authorList>
            <person name="Kjaerup R.B."/>
            <person name="Dalgaard T.S."/>
            <person name="Juul-Madsen H.R."/>
        </authorList>
    </citation>
    <scope>NUCLEOTIDE SEQUENCE [LARGE SCALE GENOMIC DNA]</scope>
    <source>
        <strain evidence="3 4">1199456.5</strain>
    </source>
</reference>
<dbReference type="SUPFAM" id="SSF55166">
    <property type="entry name" value="Hedgehog/DD-peptidase"/>
    <property type="match status" value="1"/>
</dbReference>
<dbReference type="GO" id="GO:0006508">
    <property type="term" value="P:proteolysis"/>
    <property type="evidence" value="ECO:0007669"/>
    <property type="project" value="InterPro"/>
</dbReference>
<feature type="domain" description="D-alanyl-D-alanine carboxypeptidase-like core" evidence="2">
    <location>
        <begin position="43"/>
        <end position="121"/>
    </location>
</feature>
<dbReference type="Gene3D" id="3.30.1380.10">
    <property type="match status" value="1"/>
</dbReference>
<gene>
    <name evidence="3" type="ORF">A5642_00445</name>
</gene>
<comment type="caution">
    <text evidence="3">The sequence shown here is derived from an EMBL/GenBank/DDBJ whole genome shotgun (WGS) entry which is preliminary data.</text>
</comment>
<dbReference type="Proteomes" id="UP000093962">
    <property type="component" value="Unassembled WGS sequence"/>
</dbReference>
<dbReference type="InterPro" id="IPR003709">
    <property type="entry name" value="VanY-like_core_dom"/>
</dbReference>
<dbReference type="Pfam" id="PF02557">
    <property type="entry name" value="VanY"/>
    <property type="match status" value="1"/>
</dbReference>